<feature type="domain" description="Transcription elongation factor GreA/GreB C-terminal" evidence="11">
    <location>
        <begin position="84"/>
        <end position="156"/>
    </location>
</feature>
<dbReference type="SUPFAM" id="SSF54534">
    <property type="entry name" value="FKBP-like"/>
    <property type="match status" value="1"/>
</dbReference>
<dbReference type="InterPro" id="IPR022691">
    <property type="entry name" value="Tscrpt_elong_fac_GreA/B_N"/>
</dbReference>
<evidence type="ECO:0000256" key="5">
    <source>
        <dbReference type="ARBA" id="ARBA00023125"/>
    </source>
</evidence>
<dbReference type="FunFam" id="1.10.287.180:FF:000001">
    <property type="entry name" value="Transcription elongation factor GreA"/>
    <property type="match status" value="1"/>
</dbReference>
<dbReference type="PIRSF" id="PIRSF006092">
    <property type="entry name" value="GreA_GreB"/>
    <property type="match status" value="1"/>
</dbReference>
<dbReference type="Pfam" id="PF03449">
    <property type="entry name" value="GreA_GreB_N"/>
    <property type="match status" value="1"/>
</dbReference>
<dbReference type="Proteomes" id="UP000007239">
    <property type="component" value="Chromosome"/>
</dbReference>
<name>F6BGB5_THEXL</name>
<keyword evidence="6 9" id="KW-0804">Transcription</keyword>
<keyword evidence="13" id="KW-0648">Protein biosynthesis</keyword>
<dbReference type="SUPFAM" id="SSF46557">
    <property type="entry name" value="GreA transcript cleavage protein, N-terminal domain"/>
    <property type="match status" value="1"/>
</dbReference>
<dbReference type="InterPro" id="IPR018151">
    <property type="entry name" value="TF_GreA/GreB_CS"/>
</dbReference>
<dbReference type="GO" id="GO:0032784">
    <property type="term" value="P:regulation of DNA-templated transcription elongation"/>
    <property type="evidence" value="ECO:0007669"/>
    <property type="project" value="UniProtKB-UniRule"/>
</dbReference>
<dbReference type="eggNOG" id="COG0782">
    <property type="taxonomic scope" value="Bacteria"/>
</dbReference>
<keyword evidence="4" id="KW-0175">Coiled coil</keyword>
<evidence type="ECO:0000256" key="10">
    <source>
        <dbReference type="RuleBase" id="RU000556"/>
    </source>
</evidence>
<dbReference type="AlphaFoldDB" id="F6BGB5"/>
<dbReference type="STRING" id="858215.Thexy_0277"/>
<sequence length="157" mass="17464">MGKQVILTYDGLKKLEEELDYLKSVKRPEVAEKIKQARAFGDLSENSEYDEAKNEQAFIEGRIATIEAMLRNAQVIDEEDITIDKVSVGCTVKVYDEDFKEEAEYTIVGSTEADPMNNKISDESPIGKALLGKKVGDTISVEVPAGIIKLKVLEIHK</sequence>
<comment type="similarity">
    <text evidence="1 9 10">Belongs to the GreA/GreB family.</text>
</comment>
<dbReference type="GO" id="GO:0003746">
    <property type="term" value="F:translation elongation factor activity"/>
    <property type="evidence" value="ECO:0007669"/>
    <property type="project" value="UniProtKB-KW"/>
</dbReference>
<dbReference type="HAMAP" id="MF_00105">
    <property type="entry name" value="GreA_GreB"/>
    <property type="match status" value="1"/>
</dbReference>
<dbReference type="InterPro" id="IPR036953">
    <property type="entry name" value="GreA/GreB_C_sf"/>
</dbReference>
<feature type="domain" description="Transcription elongation factor GreA/GreB N-terminal" evidence="12">
    <location>
        <begin position="5"/>
        <end position="75"/>
    </location>
</feature>
<protein>
    <recommendedName>
        <fullName evidence="2 9">Transcription elongation factor GreA</fullName>
    </recommendedName>
    <alternativeName>
        <fullName evidence="8 9">Transcript cleavage factor GreA</fullName>
    </alternativeName>
</protein>
<dbReference type="PROSITE" id="PS00829">
    <property type="entry name" value="GREAB_1"/>
    <property type="match status" value="1"/>
</dbReference>
<evidence type="ECO:0000256" key="3">
    <source>
        <dbReference type="ARBA" id="ARBA00023015"/>
    </source>
</evidence>
<dbReference type="InterPro" id="IPR028624">
    <property type="entry name" value="Tscrpt_elong_fac_GreA/B"/>
</dbReference>
<evidence type="ECO:0000256" key="1">
    <source>
        <dbReference type="ARBA" id="ARBA00008213"/>
    </source>
</evidence>
<proteinExistence type="inferred from homology"/>
<evidence type="ECO:0000259" key="11">
    <source>
        <dbReference type="Pfam" id="PF01272"/>
    </source>
</evidence>
<comment type="function">
    <text evidence="7 9 10">Necessary for efficient RNA polymerase transcription elongation past template-encoded arresting sites. The arresting sites in DNA have the property of trapping a certain fraction of elongating RNA polymerases that pass through, resulting in locked ternary complexes. Cleavage of the nascent transcript by cleavage factors such as GreA or GreB allows the resumption of elongation from the new 3'terminus. GreA releases sequences of 2 to 3 nucleotides.</text>
</comment>
<evidence type="ECO:0000313" key="13">
    <source>
        <dbReference type="EMBL" id="AEF16333.1"/>
    </source>
</evidence>
<evidence type="ECO:0000259" key="12">
    <source>
        <dbReference type="Pfam" id="PF03449"/>
    </source>
</evidence>
<evidence type="ECO:0000256" key="9">
    <source>
        <dbReference type="HAMAP-Rule" id="MF_00105"/>
    </source>
</evidence>
<dbReference type="NCBIfam" id="NF001263">
    <property type="entry name" value="PRK00226.1-4"/>
    <property type="match status" value="1"/>
</dbReference>
<dbReference type="GO" id="GO:0070063">
    <property type="term" value="F:RNA polymerase binding"/>
    <property type="evidence" value="ECO:0007669"/>
    <property type="project" value="InterPro"/>
</dbReference>
<dbReference type="GO" id="GO:0006354">
    <property type="term" value="P:DNA-templated transcription elongation"/>
    <property type="evidence" value="ECO:0007669"/>
    <property type="project" value="TreeGrafter"/>
</dbReference>
<dbReference type="EMBL" id="CP002739">
    <property type="protein sequence ID" value="AEF16333.1"/>
    <property type="molecule type" value="Genomic_DNA"/>
</dbReference>
<dbReference type="GO" id="GO:0003677">
    <property type="term" value="F:DNA binding"/>
    <property type="evidence" value="ECO:0007669"/>
    <property type="project" value="UniProtKB-UniRule"/>
</dbReference>
<dbReference type="Pfam" id="PF01272">
    <property type="entry name" value="GreA_GreB"/>
    <property type="match status" value="1"/>
</dbReference>
<dbReference type="KEGG" id="txy:Thexy_0277"/>
<dbReference type="InterPro" id="IPR023459">
    <property type="entry name" value="Tscrpt_elong_fac_GreA/B_fam"/>
</dbReference>
<accession>F6BGB5</accession>
<gene>
    <name evidence="9" type="primary">greA</name>
    <name evidence="13" type="ordered locus">Thexy_0277</name>
</gene>
<dbReference type="PANTHER" id="PTHR30437">
    <property type="entry name" value="TRANSCRIPTION ELONGATION FACTOR GREA"/>
    <property type="match status" value="1"/>
</dbReference>
<dbReference type="Gene3D" id="3.10.50.30">
    <property type="entry name" value="Transcription elongation factor, GreA/GreB, C-terminal domain"/>
    <property type="match status" value="1"/>
</dbReference>
<organism evidence="13 14">
    <name type="scientific">Thermoanaerobacterium xylanolyticum (strain ATCC 49914 / DSM 7097 / LX-11)</name>
    <dbReference type="NCBI Taxonomy" id="858215"/>
    <lineage>
        <taxon>Bacteria</taxon>
        <taxon>Bacillati</taxon>
        <taxon>Bacillota</taxon>
        <taxon>Clostridia</taxon>
        <taxon>Thermoanaerobacterales</taxon>
        <taxon>Thermoanaerobacteraceae</taxon>
        <taxon>Thermoanaerobacterium</taxon>
    </lineage>
</organism>
<dbReference type="InterPro" id="IPR006359">
    <property type="entry name" value="Tscrpt_elong_fac_GreA"/>
</dbReference>
<dbReference type="RefSeq" id="WP_013787093.1">
    <property type="nucleotide sequence ID" value="NC_015555.1"/>
</dbReference>
<evidence type="ECO:0000256" key="4">
    <source>
        <dbReference type="ARBA" id="ARBA00023054"/>
    </source>
</evidence>
<keyword evidence="3 9" id="KW-0805">Transcription regulation</keyword>
<dbReference type="PROSITE" id="PS00830">
    <property type="entry name" value="GREAB_2"/>
    <property type="match status" value="1"/>
</dbReference>
<dbReference type="PANTHER" id="PTHR30437:SF4">
    <property type="entry name" value="TRANSCRIPTION ELONGATION FACTOR GREA"/>
    <property type="match status" value="1"/>
</dbReference>
<evidence type="ECO:0000256" key="7">
    <source>
        <dbReference type="ARBA" id="ARBA00024916"/>
    </source>
</evidence>
<dbReference type="FunFam" id="3.10.50.30:FF:000001">
    <property type="entry name" value="Transcription elongation factor GreA"/>
    <property type="match status" value="1"/>
</dbReference>
<dbReference type="HOGENOM" id="CLU_101379_2_1_9"/>
<dbReference type="NCBIfam" id="NF001261">
    <property type="entry name" value="PRK00226.1-2"/>
    <property type="match status" value="1"/>
</dbReference>
<dbReference type="Gene3D" id="1.10.287.180">
    <property type="entry name" value="Transcription elongation factor, GreA/GreB, N-terminal domain"/>
    <property type="match status" value="1"/>
</dbReference>
<dbReference type="InterPro" id="IPR001437">
    <property type="entry name" value="Tscrpt_elong_fac_GreA/B_C"/>
</dbReference>
<dbReference type="InterPro" id="IPR036805">
    <property type="entry name" value="Tscrpt_elong_fac_GreA/B_N_sf"/>
</dbReference>
<reference evidence="13" key="1">
    <citation type="submission" date="2011-05" db="EMBL/GenBank/DDBJ databases">
        <title>Complete sequence of Thermoanaerobacterium xylanolyticum LX-11.</title>
        <authorList>
            <consortium name="US DOE Joint Genome Institute"/>
            <person name="Lucas S."/>
            <person name="Han J."/>
            <person name="Lapidus A."/>
            <person name="Cheng J.-F."/>
            <person name="Goodwin L."/>
            <person name="Pitluck S."/>
            <person name="Peters L."/>
            <person name="Mikhailova N."/>
            <person name="Lu M."/>
            <person name="Han C."/>
            <person name="Tapia R."/>
            <person name="Land M."/>
            <person name="Hauser L."/>
            <person name="Kyrpides N."/>
            <person name="Ivanova N."/>
            <person name="Pagani I."/>
            <person name="Hemme C."/>
            <person name="Woyke T."/>
        </authorList>
    </citation>
    <scope>NUCLEOTIDE SEQUENCE</scope>
    <source>
        <strain evidence="13">LX-11</strain>
    </source>
</reference>
<keyword evidence="14" id="KW-1185">Reference proteome</keyword>
<evidence type="ECO:0000256" key="6">
    <source>
        <dbReference type="ARBA" id="ARBA00023163"/>
    </source>
</evidence>
<keyword evidence="5 9" id="KW-0238">DNA-binding</keyword>
<dbReference type="NCBIfam" id="TIGR01462">
    <property type="entry name" value="greA"/>
    <property type="match status" value="1"/>
</dbReference>
<evidence type="ECO:0000256" key="2">
    <source>
        <dbReference type="ARBA" id="ARBA00013729"/>
    </source>
</evidence>
<keyword evidence="13" id="KW-0251">Elongation factor</keyword>
<evidence type="ECO:0000313" key="14">
    <source>
        <dbReference type="Proteomes" id="UP000007239"/>
    </source>
</evidence>
<evidence type="ECO:0000256" key="8">
    <source>
        <dbReference type="ARBA" id="ARBA00030776"/>
    </source>
</evidence>